<keyword evidence="1" id="KW-0472">Membrane</keyword>
<sequence length="242" mass="25502">MAGETRVNRVVFGAHWGFIAFFAGLGLYHVATAALTVLRPGGTGSDPFELLDIGPMLPLAFLPTLLLGLGPVLASRRWGEGPAADFGWWPSRRDLKVGLACGGLALFVGYSLNLLVLGLYGVDRVSDSPLTELAEGVDSDDTGWLVLAAAIVVVAAPLAEELLTRGALWNALERHRLPRWVILVLTAVVFAYLHGEPTRTVALLGQGLAIGLARLRTGRAGASLVAHAANNLPPAILLFTAS</sequence>
<evidence type="ECO:0000313" key="4">
    <source>
        <dbReference type="Proteomes" id="UP001163203"/>
    </source>
</evidence>
<proteinExistence type="predicted"/>
<evidence type="ECO:0000313" key="3">
    <source>
        <dbReference type="EMBL" id="WAL64209.1"/>
    </source>
</evidence>
<dbReference type="Pfam" id="PF02517">
    <property type="entry name" value="Rce1-like"/>
    <property type="match status" value="1"/>
</dbReference>
<dbReference type="GO" id="GO:0008237">
    <property type="term" value="F:metallopeptidase activity"/>
    <property type="evidence" value="ECO:0007669"/>
    <property type="project" value="UniProtKB-KW"/>
</dbReference>
<keyword evidence="1" id="KW-1133">Transmembrane helix</keyword>
<keyword evidence="3" id="KW-0482">Metalloprotease</keyword>
<organism evidence="3 4">
    <name type="scientific">Amycolatopsis cynarae</name>
    <dbReference type="NCBI Taxonomy" id="2995223"/>
    <lineage>
        <taxon>Bacteria</taxon>
        <taxon>Bacillati</taxon>
        <taxon>Actinomycetota</taxon>
        <taxon>Actinomycetes</taxon>
        <taxon>Pseudonocardiales</taxon>
        <taxon>Pseudonocardiaceae</taxon>
        <taxon>Amycolatopsis</taxon>
    </lineage>
</organism>
<name>A0ABY7AYC0_9PSEU</name>
<feature type="transmembrane region" description="Helical" evidence="1">
    <location>
        <begin position="180"/>
        <end position="195"/>
    </location>
</feature>
<feature type="transmembrane region" description="Helical" evidence="1">
    <location>
        <begin position="142"/>
        <end position="159"/>
    </location>
</feature>
<keyword evidence="1" id="KW-0812">Transmembrane</keyword>
<dbReference type="RefSeq" id="WP_268754437.1">
    <property type="nucleotide sequence ID" value="NZ_CP113836.1"/>
</dbReference>
<keyword evidence="3" id="KW-0645">Protease</keyword>
<feature type="transmembrane region" description="Helical" evidence="1">
    <location>
        <begin position="55"/>
        <end position="74"/>
    </location>
</feature>
<dbReference type="Proteomes" id="UP001163203">
    <property type="component" value="Chromosome"/>
</dbReference>
<keyword evidence="4" id="KW-1185">Reference proteome</keyword>
<keyword evidence="3" id="KW-0378">Hydrolase</keyword>
<feature type="domain" description="CAAX prenyl protease 2/Lysostaphin resistance protein A-like" evidence="2">
    <location>
        <begin position="143"/>
        <end position="232"/>
    </location>
</feature>
<protein>
    <submittedName>
        <fullName evidence="3">CPBP family intramembrane metalloprotease</fullName>
    </submittedName>
</protein>
<feature type="transmembrane region" description="Helical" evidence="1">
    <location>
        <begin position="12"/>
        <end position="35"/>
    </location>
</feature>
<evidence type="ECO:0000259" key="2">
    <source>
        <dbReference type="Pfam" id="PF02517"/>
    </source>
</evidence>
<dbReference type="InterPro" id="IPR003675">
    <property type="entry name" value="Rce1/LyrA-like_dom"/>
</dbReference>
<feature type="transmembrane region" description="Helical" evidence="1">
    <location>
        <begin position="95"/>
        <end position="122"/>
    </location>
</feature>
<accession>A0ABY7AYC0</accession>
<reference evidence="3" key="1">
    <citation type="submission" date="2022-11" db="EMBL/GenBank/DDBJ databases">
        <authorList>
            <person name="Mo P."/>
        </authorList>
    </citation>
    <scope>NUCLEOTIDE SEQUENCE</scope>
    <source>
        <strain evidence="3">HUAS 11-8</strain>
    </source>
</reference>
<evidence type="ECO:0000256" key="1">
    <source>
        <dbReference type="SAM" id="Phobius"/>
    </source>
</evidence>
<gene>
    <name evidence="3" type="ORF">ORV05_24965</name>
</gene>
<dbReference type="EMBL" id="CP113836">
    <property type="protein sequence ID" value="WAL64209.1"/>
    <property type="molecule type" value="Genomic_DNA"/>
</dbReference>